<dbReference type="EMBL" id="PVNG01000024">
    <property type="protein sequence ID" value="PRX58053.1"/>
    <property type="molecule type" value="Genomic_DNA"/>
</dbReference>
<sequence length="183" mass="19373">MSNGTRHALGVVAGLLLPPLAAAGLWYGIGELSLQLAQTLRLSWIALGVLVATGILLALLIGSRLSPVASLLGGLAFVAVGALPFVELTTGARLLPSDLLPNPMRSGFQTLSYSGLHLVLGVALLVASVFPSRWRGRHRPEYPAQVGYEGAWEPAQSPAQSPYLPPQPPHQGPEDATRPMYRE</sequence>
<dbReference type="RefSeq" id="WP_146178520.1">
    <property type="nucleotide sequence ID" value="NZ_PVNG01000024.1"/>
</dbReference>
<evidence type="ECO:0000313" key="4">
    <source>
        <dbReference type="Proteomes" id="UP000238312"/>
    </source>
</evidence>
<keyword evidence="2" id="KW-0472">Membrane</keyword>
<protein>
    <submittedName>
        <fullName evidence="3">Uncharacterized protein</fullName>
    </submittedName>
</protein>
<feature type="transmembrane region" description="Helical" evidence="2">
    <location>
        <begin position="106"/>
        <end position="130"/>
    </location>
</feature>
<feature type="compositionally biased region" description="Basic and acidic residues" evidence="1">
    <location>
        <begin position="172"/>
        <end position="183"/>
    </location>
</feature>
<feature type="region of interest" description="Disordered" evidence="1">
    <location>
        <begin position="152"/>
        <end position="183"/>
    </location>
</feature>
<evidence type="ECO:0000256" key="2">
    <source>
        <dbReference type="SAM" id="Phobius"/>
    </source>
</evidence>
<comment type="caution">
    <text evidence="3">The sequence shown here is derived from an EMBL/GenBank/DDBJ whole genome shotgun (WGS) entry which is preliminary data.</text>
</comment>
<reference evidence="3 4" key="1">
    <citation type="submission" date="2018-03" db="EMBL/GenBank/DDBJ databases">
        <title>Genomic Encyclopedia of Type Strains, Phase III (KMG-III): the genomes of soil and plant-associated and newly described type strains.</title>
        <authorList>
            <person name="Whitman W."/>
        </authorList>
    </citation>
    <scope>NUCLEOTIDE SEQUENCE [LARGE SCALE GENOMIC DNA]</scope>
    <source>
        <strain evidence="3 4">CGMCC 4.7104</strain>
    </source>
</reference>
<accession>A0A2T0MK84</accession>
<proteinExistence type="predicted"/>
<name>A0A2T0MK84_9ACTN</name>
<dbReference type="OrthoDB" id="3544501at2"/>
<keyword evidence="2" id="KW-1133">Transmembrane helix</keyword>
<keyword evidence="4" id="KW-1185">Reference proteome</keyword>
<dbReference type="AlphaFoldDB" id="A0A2T0MK84"/>
<feature type="transmembrane region" description="Helical" evidence="2">
    <location>
        <begin position="68"/>
        <end position="86"/>
    </location>
</feature>
<evidence type="ECO:0000256" key="1">
    <source>
        <dbReference type="SAM" id="MobiDB-lite"/>
    </source>
</evidence>
<gene>
    <name evidence="3" type="ORF">B0I32_12438</name>
</gene>
<evidence type="ECO:0000313" key="3">
    <source>
        <dbReference type="EMBL" id="PRX58053.1"/>
    </source>
</evidence>
<dbReference type="Proteomes" id="UP000238312">
    <property type="component" value="Unassembled WGS sequence"/>
</dbReference>
<keyword evidence="2" id="KW-0812">Transmembrane</keyword>
<feature type="transmembrane region" description="Helical" evidence="2">
    <location>
        <begin position="42"/>
        <end position="61"/>
    </location>
</feature>
<organism evidence="3 4">
    <name type="scientific">Nonomuraea fuscirosea</name>
    <dbReference type="NCBI Taxonomy" id="1291556"/>
    <lineage>
        <taxon>Bacteria</taxon>
        <taxon>Bacillati</taxon>
        <taxon>Actinomycetota</taxon>
        <taxon>Actinomycetes</taxon>
        <taxon>Streptosporangiales</taxon>
        <taxon>Streptosporangiaceae</taxon>
        <taxon>Nonomuraea</taxon>
    </lineage>
</organism>